<comment type="subcellular location">
    <subcellularLocation>
        <location evidence="1">Mitochondrion</location>
    </subcellularLocation>
</comment>
<organism evidence="3 4">
    <name type="scientific">Penicillium malachiteum</name>
    <dbReference type="NCBI Taxonomy" id="1324776"/>
    <lineage>
        <taxon>Eukaryota</taxon>
        <taxon>Fungi</taxon>
        <taxon>Dikarya</taxon>
        <taxon>Ascomycota</taxon>
        <taxon>Pezizomycotina</taxon>
        <taxon>Eurotiomycetes</taxon>
        <taxon>Eurotiomycetidae</taxon>
        <taxon>Eurotiales</taxon>
        <taxon>Aspergillaceae</taxon>
        <taxon>Penicillium</taxon>
    </lineage>
</organism>
<dbReference type="PANTHER" id="PTHR43657">
    <property type="entry name" value="TRYPTOPHAN RNA-BINDING ATTENUATOR PROTEIN-LIKE PROTEIN"/>
    <property type="match status" value="1"/>
</dbReference>
<dbReference type="Gene3D" id="3.60.160.10">
    <property type="entry name" value="Mitochondrial biogenesis AIM24"/>
    <property type="match status" value="1"/>
</dbReference>
<comment type="similarity">
    <text evidence="1">Belongs to the AIM24 family.</text>
</comment>
<evidence type="ECO:0000256" key="2">
    <source>
        <dbReference type="SAM" id="MobiDB-lite"/>
    </source>
</evidence>
<evidence type="ECO:0000313" key="4">
    <source>
        <dbReference type="Proteomes" id="UP001215712"/>
    </source>
</evidence>
<keyword evidence="1" id="KW-0496">Mitochondrion</keyword>
<protein>
    <recommendedName>
        <fullName evidence="1">Altered inheritance of mitochondria protein 24, mitochondrial</fullName>
    </recommendedName>
</protein>
<dbReference type="InterPro" id="IPR036983">
    <property type="entry name" value="AIM24_sf"/>
</dbReference>
<dbReference type="GO" id="GO:0005739">
    <property type="term" value="C:mitochondrion"/>
    <property type="evidence" value="ECO:0007669"/>
    <property type="project" value="UniProtKB-SubCell"/>
</dbReference>
<dbReference type="Proteomes" id="UP001215712">
    <property type="component" value="Unassembled WGS sequence"/>
</dbReference>
<evidence type="ECO:0000313" key="3">
    <source>
        <dbReference type="EMBL" id="KAJ5703789.1"/>
    </source>
</evidence>
<dbReference type="Pfam" id="PF01987">
    <property type="entry name" value="AIM24"/>
    <property type="match status" value="1"/>
</dbReference>
<keyword evidence="4" id="KW-1185">Reference proteome</keyword>
<accession>A0AAD6MQL8</accession>
<reference evidence="3" key="1">
    <citation type="journal article" date="2023" name="IMA Fungus">
        <title>Comparative genomic study of the Penicillium genus elucidates a diverse pangenome and 15 lateral gene transfer events.</title>
        <authorList>
            <person name="Petersen C."/>
            <person name="Sorensen T."/>
            <person name="Nielsen M.R."/>
            <person name="Sondergaard T.E."/>
            <person name="Sorensen J.L."/>
            <person name="Fitzpatrick D.A."/>
            <person name="Frisvad J.C."/>
            <person name="Nielsen K.L."/>
        </authorList>
    </citation>
    <scope>NUCLEOTIDE SEQUENCE</scope>
    <source>
        <strain evidence="3">IBT 17514</strain>
    </source>
</reference>
<gene>
    <name evidence="3" type="ORF">N7493_010927</name>
</gene>
<dbReference type="EMBL" id="JAQJAN010000020">
    <property type="protein sequence ID" value="KAJ5703789.1"/>
    <property type="molecule type" value="Genomic_DNA"/>
</dbReference>
<comment type="caution">
    <text evidence="3">The sequence shown here is derived from an EMBL/GenBank/DDBJ whole genome shotgun (WGS) entry which is preliminary data.</text>
</comment>
<evidence type="ECO:0000256" key="1">
    <source>
        <dbReference type="RuleBase" id="RU363045"/>
    </source>
</evidence>
<sequence>MVWSLSKKRREDSQSETDFAPPPTQPVQANNPYGGPDQTYTPPPEKQPIPEAFDQNAAAFARNGSISMPRSAPPGQGGYNVPGAAAPGTFKGASSTHGDNVGTFNGGSYRISHRDTNSIVTFQLAIGAPLKAKPGVMLAMSSTMTLRGEFKFSVKKFLAGSKFGVSTYTGPGELILAPFILGDCMVLQLHGDKKWRIPHEAFLACTSGVEHDHVTQDLTKGMFSGAGFFVYELSKVGLVWIQSFGAIIKKELAPGERYFVDNGYLVAWDCDFKIERVASGGIISGFTSGEGLSCKFTGPGTVYMQTRNLNGFAMALKVSTASS</sequence>
<dbReference type="AlphaFoldDB" id="A0AAD6MQL8"/>
<name>A0AAD6MQL8_9EURO</name>
<dbReference type="SUPFAM" id="SSF51219">
    <property type="entry name" value="TRAP-like"/>
    <property type="match status" value="1"/>
</dbReference>
<reference evidence="3" key="2">
    <citation type="submission" date="2023-01" db="EMBL/GenBank/DDBJ databases">
        <authorList>
            <person name="Petersen C."/>
        </authorList>
    </citation>
    <scope>NUCLEOTIDE SEQUENCE</scope>
    <source>
        <strain evidence="3">IBT 17514</strain>
    </source>
</reference>
<dbReference type="InterPro" id="IPR002838">
    <property type="entry name" value="AIM24"/>
</dbReference>
<feature type="region of interest" description="Disordered" evidence="2">
    <location>
        <begin position="65"/>
        <end position="84"/>
    </location>
</feature>
<dbReference type="NCBIfam" id="TIGR00266">
    <property type="entry name" value="TIGR00266 family protein"/>
    <property type="match status" value="1"/>
</dbReference>
<dbReference type="PANTHER" id="PTHR43657:SF1">
    <property type="entry name" value="ALTERED INHERITANCE OF MITOCHONDRIA PROTEIN 24, MITOCHONDRIAL"/>
    <property type="match status" value="1"/>
</dbReference>
<dbReference type="InterPro" id="IPR016031">
    <property type="entry name" value="Trp_RNA-bd_attenuator-like_dom"/>
</dbReference>
<proteinExistence type="inferred from homology"/>
<feature type="region of interest" description="Disordered" evidence="2">
    <location>
        <begin position="1"/>
        <end position="50"/>
    </location>
</feature>